<keyword evidence="3" id="KW-1185">Reference proteome</keyword>
<comment type="caution">
    <text evidence="2">The sequence shown here is derived from an EMBL/GenBank/DDBJ whole genome shotgun (WGS) entry which is preliminary data.</text>
</comment>
<dbReference type="EMBL" id="QJNU01000003">
    <property type="protein sequence ID" value="RYP11304.1"/>
    <property type="molecule type" value="Genomic_DNA"/>
</dbReference>
<dbReference type="Proteomes" id="UP000293360">
    <property type="component" value="Unassembled WGS sequence"/>
</dbReference>
<accession>A0A4Q4TXC7</accession>
<dbReference type="PANTHER" id="PTHR39475">
    <property type="entry name" value="CONIDIATION-SPECIFIC PROTEIN 6"/>
    <property type="match status" value="1"/>
</dbReference>
<feature type="compositionally biased region" description="Basic and acidic residues" evidence="1">
    <location>
        <begin position="11"/>
        <end position="65"/>
    </location>
</feature>
<feature type="compositionally biased region" description="Basic and acidic residues" evidence="1">
    <location>
        <begin position="75"/>
        <end position="87"/>
    </location>
</feature>
<dbReference type="AlphaFoldDB" id="A0A4Q4TXC7"/>
<proteinExistence type="predicted"/>
<dbReference type="OrthoDB" id="3358750at2759"/>
<evidence type="ECO:0000313" key="2">
    <source>
        <dbReference type="EMBL" id="RYP11304.1"/>
    </source>
</evidence>
<reference evidence="2 3" key="1">
    <citation type="submission" date="2018-06" db="EMBL/GenBank/DDBJ databases">
        <title>Complete Genomes of Monosporascus.</title>
        <authorList>
            <person name="Robinson A.J."/>
            <person name="Natvig D.O."/>
        </authorList>
    </citation>
    <scope>NUCLEOTIDE SEQUENCE [LARGE SCALE GENOMIC DNA]</scope>
    <source>
        <strain evidence="2 3">CBS 110550</strain>
    </source>
</reference>
<feature type="region of interest" description="Disordered" evidence="1">
    <location>
        <begin position="1"/>
        <end position="103"/>
    </location>
</feature>
<gene>
    <name evidence="2" type="ORF">DL764_000122</name>
</gene>
<sequence>MSSKSNIGNRKAYEAGDQRNYKDSEVPTRPDYEQEDERTIANRLANEERKSDRDEPQSEEAKAAQRDPTLPAKLHGNEPSRGAKMDAEIQADEEATLKKKGRA</sequence>
<name>A0A4Q4TXC7_9PEZI</name>
<organism evidence="2 3">
    <name type="scientific">Monosporascus ibericus</name>
    <dbReference type="NCBI Taxonomy" id="155417"/>
    <lineage>
        <taxon>Eukaryota</taxon>
        <taxon>Fungi</taxon>
        <taxon>Dikarya</taxon>
        <taxon>Ascomycota</taxon>
        <taxon>Pezizomycotina</taxon>
        <taxon>Sordariomycetes</taxon>
        <taxon>Xylariomycetidae</taxon>
        <taxon>Xylariales</taxon>
        <taxon>Xylariales incertae sedis</taxon>
        <taxon>Monosporascus</taxon>
    </lineage>
</organism>
<dbReference type="PANTHER" id="PTHR39475:SF1">
    <property type="entry name" value="CONIDIATION-SPECIFIC PROTEIN 6"/>
    <property type="match status" value="1"/>
</dbReference>
<dbReference type="STRING" id="155417.A0A4Q4TXC7"/>
<evidence type="ECO:0000313" key="3">
    <source>
        <dbReference type="Proteomes" id="UP000293360"/>
    </source>
</evidence>
<evidence type="ECO:0000256" key="1">
    <source>
        <dbReference type="SAM" id="MobiDB-lite"/>
    </source>
</evidence>
<protein>
    <submittedName>
        <fullName evidence="2">Uncharacterized protein</fullName>
    </submittedName>
</protein>